<dbReference type="OrthoDB" id="10043112at2759"/>
<dbReference type="Proteomes" id="UP000663872">
    <property type="component" value="Unassembled WGS sequence"/>
</dbReference>
<dbReference type="EMBL" id="CAJNYV010000051">
    <property type="protein sequence ID" value="CAF3333849.1"/>
    <property type="molecule type" value="Genomic_DNA"/>
</dbReference>
<evidence type="ECO:0000313" key="2">
    <source>
        <dbReference type="EMBL" id="CAF3333849.1"/>
    </source>
</evidence>
<dbReference type="EMBL" id="CAJOBP010001890">
    <property type="protein sequence ID" value="CAF4319419.1"/>
    <property type="molecule type" value="Genomic_DNA"/>
</dbReference>
<dbReference type="Proteomes" id="UP000663848">
    <property type="component" value="Unassembled WGS sequence"/>
</dbReference>
<gene>
    <name evidence="6" type="ORF">FME351_LOCUS19316</name>
    <name evidence="3" type="ORF">GRG538_LOCUS10755</name>
    <name evidence="8" type="ORF">HFQ381_LOCUS17320</name>
    <name evidence="2" type="ORF">KIK155_LOCUS1999</name>
    <name evidence="5" type="ORF">LUA448_LOCUS21991</name>
    <name evidence="10" type="ORF">QYT958_LOCUS17266</name>
    <name evidence="4" type="ORF">TIS948_LOCUS31080</name>
    <name evidence="11" type="ORF">TOA249_LOCUS17500</name>
    <name evidence="9" type="ORF">TSG867_LOCUS18985</name>
    <name evidence="7" type="ORF">UJA718_LOCUS13766</name>
</gene>
<reference evidence="9" key="1">
    <citation type="submission" date="2021-02" db="EMBL/GenBank/DDBJ databases">
        <authorList>
            <person name="Nowell W R."/>
        </authorList>
    </citation>
    <scope>NUCLEOTIDE SEQUENCE</scope>
</reference>
<dbReference type="EMBL" id="CAJNYD010002906">
    <property type="protein sequence ID" value="CAF3452132.1"/>
    <property type="molecule type" value="Genomic_DNA"/>
</dbReference>
<evidence type="ECO:0000313" key="13">
    <source>
        <dbReference type="Proteomes" id="UP000663873"/>
    </source>
</evidence>
<evidence type="ECO:0000313" key="5">
    <source>
        <dbReference type="EMBL" id="CAF3452132.1"/>
    </source>
</evidence>
<dbReference type="EMBL" id="CAJNYU010002386">
    <property type="protein sequence ID" value="CAF3547652.1"/>
    <property type="molecule type" value="Genomic_DNA"/>
</dbReference>
<comment type="caution">
    <text evidence="9">The sequence shown here is derived from an EMBL/GenBank/DDBJ whole genome shotgun (WGS) entry which is preliminary data.</text>
</comment>
<keyword evidence="1" id="KW-0472">Membrane</keyword>
<dbReference type="Proteomes" id="UP000663825">
    <property type="component" value="Unassembled WGS sequence"/>
</dbReference>
<dbReference type="EMBL" id="CAJOBO010001278">
    <property type="protein sequence ID" value="CAF4359930.1"/>
    <property type="molecule type" value="Genomic_DNA"/>
</dbReference>
<evidence type="ECO:0000256" key="1">
    <source>
        <dbReference type="SAM" id="Phobius"/>
    </source>
</evidence>
<dbReference type="Proteomes" id="UP000663869">
    <property type="component" value="Unassembled WGS sequence"/>
</dbReference>
<evidence type="ECO:0000313" key="7">
    <source>
        <dbReference type="EMBL" id="CAF4319419.1"/>
    </source>
</evidence>
<evidence type="ECO:0000313" key="6">
    <source>
        <dbReference type="EMBL" id="CAF3547652.1"/>
    </source>
</evidence>
<evidence type="ECO:0000313" key="8">
    <source>
        <dbReference type="EMBL" id="CAF4359930.1"/>
    </source>
</evidence>
<dbReference type="Proteomes" id="UP000663833">
    <property type="component" value="Unassembled WGS sequence"/>
</dbReference>
<feature type="transmembrane region" description="Helical" evidence="1">
    <location>
        <begin position="82"/>
        <end position="100"/>
    </location>
</feature>
<evidence type="ECO:0000313" key="4">
    <source>
        <dbReference type="EMBL" id="CAF3439667.1"/>
    </source>
</evidence>
<evidence type="ECO:0000313" key="9">
    <source>
        <dbReference type="EMBL" id="CAF4475228.1"/>
    </source>
</evidence>
<evidence type="ECO:0000313" key="11">
    <source>
        <dbReference type="EMBL" id="CAF4708425.1"/>
    </source>
</evidence>
<dbReference type="Proteomes" id="UP000663838">
    <property type="component" value="Unassembled WGS sequence"/>
</dbReference>
<feature type="transmembrane region" description="Helical" evidence="1">
    <location>
        <begin position="7"/>
        <end position="28"/>
    </location>
</feature>
<protein>
    <submittedName>
        <fullName evidence="9">Uncharacterized protein</fullName>
    </submittedName>
</protein>
<keyword evidence="1" id="KW-1133">Transmembrane helix</keyword>
<evidence type="ECO:0000313" key="10">
    <source>
        <dbReference type="EMBL" id="CAF4692135.1"/>
    </source>
</evidence>
<dbReference type="EMBL" id="CAJNYT010001414">
    <property type="protein sequence ID" value="CAF3409379.1"/>
    <property type="molecule type" value="Genomic_DNA"/>
</dbReference>
<feature type="transmembrane region" description="Helical" evidence="1">
    <location>
        <begin position="48"/>
        <end position="70"/>
    </location>
</feature>
<evidence type="ECO:0000313" key="12">
    <source>
        <dbReference type="Proteomes" id="UP000663862"/>
    </source>
</evidence>
<dbReference type="Proteomes" id="UP000663851">
    <property type="component" value="Unassembled WGS sequence"/>
</dbReference>
<accession>A0A820TR97</accession>
<dbReference type="EMBL" id="CAJOBQ010001300">
    <property type="protein sequence ID" value="CAF4475228.1"/>
    <property type="molecule type" value="Genomic_DNA"/>
</dbReference>
<dbReference type="AlphaFoldDB" id="A0A820TR97"/>
<evidence type="ECO:0000313" key="3">
    <source>
        <dbReference type="EMBL" id="CAF3409379.1"/>
    </source>
</evidence>
<dbReference type="Proteomes" id="UP000663862">
    <property type="component" value="Unassembled WGS sequence"/>
</dbReference>
<dbReference type="Proteomes" id="UP000663873">
    <property type="component" value="Unassembled WGS sequence"/>
</dbReference>
<sequence length="141" mass="15191">MQISETILLIITTIITVISALFCIISLATARWTTLYGLFCTGCSTSSAGLSVVAFILLVASIIVLILLIIRILPKSTRILSLAVLFIASIFTLASFAAYFDSVVGYSYNLMVVAHFLCYAASILTAFWLGTSYTGAITQEN</sequence>
<dbReference type="EMBL" id="CAJOBR010002593">
    <property type="protein sequence ID" value="CAF4692135.1"/>
    <property type="molecule type" value="Genomic_DNA"/>
</dbReference>
<name>A0A820TR97_9BILA</name>
<dbReference type="EMBL" id="CAJNXB010005669">
    <property type="protein sequence ID" value="CAF3439667.1"/>
    <property type="molecule type" value="Genomic_DNA"/>
</dbReference>
<feature type="transmembrane region" description="Helical" evidence="1">
    <location>
        <begin position="106"/>
        <end position="129"/>
    </location>
</feature>
<keyword evidence="1" id="KW-0812">Transmembrane</keyword>
<dbReference type="Proteomes" id="UP000663865">
    <property type="component" value="Unassembled WGS sequence"/>
</dbReference>
<keyword evidence="13" id="KW-1185">Reference proteome</keyword>
<dbReference type="EMBL" id="CAJOBS010001251">
    <property type="protein sequence ID" value="CAF4708425.1"/>
    <property type="molecule type" value="Genomic_DNA"/>
</dbReference>
<organism evidence="9 12">
    <name type="scientific">Rotaria socialis</name>
    <dbReference type="NCBI Taxonomy" id="392032"/>
    <lineage>
        <taxon>Eukaryota</taxon>
        <taxon>Metazoa</taxon>
        <taxon>Spiralia</taxon>
        <taxon>Gnathifera</taxon>
        <taxon>Rotifera</taxon>
        <taxon>Eurotatoria</taxon>
        <taxon>Bdelloidea</taxon>
        <taxon>Philodinida</taxon>
        <taxon>Philodinidae</taxon>
        <taxon>Rotaria</taxon>
    </lineage>
</organism>
<proteinExistence type="predicted"/>